<evidence type="ECO:0000313" key="2">
    <source>
        <dbReference type="EMBL" id="GGE18982.1"/>
    </source>
</evidence>
<dbReference type="Pfam" id="PF13409">
    <property type="entry name" value="GST_N_2"/>
    <property type="match status" value="1"/>
</dbReference>
<dbReference type="Gene3D" id="1.20.1050.10">
    <property type="match status" value="1"/>
</dbReference>
<dbReference type="SUPFAM" id="SSF47616">
    <property type="entry name" value="GST C-terminal domain-like"/>
    <property type="match status" value="1"/>
</dbReference>
<reference evidence="2" key="2">
    <citation type="submission" date="2020-09" db="EMBL/GenBank/DDBJ databases">
        <authorList>
            <person name="Sun Q."/>
            <person name="Zhou Y."/>
        </authorList>
    </citation>
    <scope>NUCLEOTIDE SEQUENCE</scope>
    <source>
        <strain evidence="2">CGMCC 1.15367</strain>
    </source>
</reference>
<name>A0A916ZYD2_9HYPH</name>
<reference evidence="2" key="1">
    <citation type="journal article" date="2014" name="Int. J. Syst. Evol. Microbiol.">
        <title>Complete genome sequence of Corynebacterium casei LMG S-19264T (=DSM 44701T), isolated from a smear-ripened cheese.</title>
        <authorList>
            <consortium name="US DOE Joint Genome Institute (JGI-PGF)"/>
            <person name="Walter F."/>
            <person name="Albersmeier A."/>
            <person name="Kalinowski J."/>
            <person name="Ruckert C."/>
        </authorList>
    </citation>
    <scope>NUCLEOTIDE SEQUENCE</scope>
    <source>
        <strain evidence="2">CGMCC 1.15367</strain>
    </source>
</reference>
<feature type="domain" description="GST N-terminal" evidence="1">
    <location>
        <begin position="4"/>
        <end position="83"/>
    </location>
</feature>
<dbReference type="Gene3D" id="3.40.30.10">
    <property type="entry name" value="Glutaredoxin"/>
    <property type="match status" value="1"/>
</dbReference>
<dbReference type="SUPFAM" id="SSF52833">
    <property type="entry name" value="Thioredoxin-like"/>
    <property type="match status" value="1"/>
</dbReference>
<organism evidence="2 3">
    <name type="scientific">Aureimonas endophytica</name>
    <dbReference type="NCBI Taxonomy" id="2027858"/>
    <lineage>
        <taxon>Bacteria</taxon>
        <taxon>Pseudomonadati</taxon>
        <taxon>Pseudomonadota</taxon>
        <taxon>Alphaproteobacteria</taxon>
        <taxon>Hyphomicrobiales</taxon>
        <taxon>Aurantimonadaceae</taxon>
        <taxon>Aureimonas</taxon>
    </lineage>
</organism>
<accession>A0A916ZYD2</accession>
<dbReference type="GO" id="GO:0004364">
    <property type="term" value="F:glutathione transferase activity"/>
    <property type="evidence" value="ECO:0007669"/>
    <property type="project" value="TreeGrafter"/>
</dbReference>
<dbReference type="GO" id="GO:0016034">
    <property type="term" value="F:maleylacetoacetate isomerase activity"/>
    <property type="evidence" value="ECO:0007669"/>
    <property type="project" value="TreeGrafter"/>
</dbReference>
<dbReference type="InterPro" id="IPR036282">
    <property type="entry name" value="Glutathione-S-Trfase_C_sf"/>
</dbReference>
<dbReference type="InterPro" id="IPR040079">
    <property type="entry name" value="Glutathione_S-Trfase"/>
</dbReference>
<dbReference type="GO" id="GO:0006749">
    <property type="term" value="P:glutathione metabolic process"/>
    <property type="evidence" value="ECO:0007669"/>
    <property type="project" value="TreeGrafter"/>
</dbReference>
<dbReference type="AlphaFoldDB" id="A0A916ZYD2"/>
<dbReference type="PANTHER" id="PTHR42673">
    <property type="entry name" value="MALEYLACETOACETATE ISOMERASE"/>
    <property type="match status" value="1"/>
</dbReference>
<dbReference type="Proteomes" id="UP000644699">
    <property type="component" value="Unassembled WGS sequence"/>
</dbReference>
<dbReference type="InterPro" id="IPR004045">
    <property type="entry name" value="Glutathione_S-Trfase_N"/>
</dbReference>
<dbReference type="SFLD" id="SFLDS00019">
    <property type="entry name" value="Glutathione_Transferase_(cytos"/>
    <property type="match status" value="1"/>
</dbReference>
<dbReference type="CDD" id="cd03043">
    <property type="entry name" value="GST_N_1"/>
    <property type="match status" value="1"/>
</dbReference>
<dbReference type="PROSITE" id="PS50404">
    <property type="entry name" value="GST_NTER"/>
    <property type="match status" value="1"/>
</dbReference>
<comment type="caution">
    <text evidence="2">The sequence shown here is derived from an EMBL/GenBank/DDBJ whole genome shotgun (WGS) entry which is preliminary data.</text>
</comment>
<dbReference type="InterPro" id="IPR036249">
    <property type="entry name" value="Thioredoxin-like_sf"/>
</dbReference>
<keyword evidence="3" id="KW-1185">Reference proteome</keyword>
<dbReference type="EMBL" id="BMIQ01000008">
    <property type="protein sequence ID" value="GGE18982.1"/>
    <property type="molecule type" value="Genomic_DNA"/>
</dbReference>
<protein>
    <submittedName>
        <fullName evidence="2">Glutathione S-transferase</fullName>
    </submittedName>
</protein>
<evidence type="ECO:0000313" key="3">
    <source>
        <dbReference type="Proteomes" id="UP000644699"/>
    </source>
</evidence>
<dbReference type="PANTHER" id="PTHR42673:SF4">
    <property type="entry name" value="MALEYLACETOACETATE ISOMERASE"/>
    <property type="match status" value="1"/>
</dbReference>
<gene>
    <name evidence="2" type="ORF">GCM10011390_42650</name>
</gene>
<proteinExistence type="predicted"/>
<dbReference type="GO" id="GO:0006559">
    <property type="term" value="P:L-phenylalanine catabolic process"/>
    <property type="evidence" value="ECO:0007669"/>
    <property type="project" value="TreeGrafter"/>
</dbReference>
<dbReference type="RefSeq" id="WP_188912100.1">
    <property type="nucleotide sequence ID" value="NZ_BMIQ01000008.1"/>
</dbReference>
<sequence length="224" mass="24694">MKEGRLFIGSKRYSSWSLRGWLAVHFAGLPVEEVVIALAGGATPEVKAATPAGFVPYLEHDGARIWDSLAICEYCAEISPSLWPEDRVQRAALRSASAEMHSGFQALRRGFPTIMGGRAGEAARDAQMNEDAAKDIARVVALWDELLDMSGGPFLHGPVMGIADAMFAPVATRFRTWAIDLPPRAAAYVDHVHDHPLIRRWFAEAAREPDEWRIEPYETRLAGA</sequence>
<evidence type="ECO:0000259" key="1">
    <source>
        <dbReference type="PROSITE" id="PS50404"/>
    </source>
</evidence>